<dbReference type="Proteomes" id="UP000008952">
    <property type="component" value="Unassembled WGS sequence"/>
</dbReference>
<feature type="domain" description="Outer membrane protein beta-barrel" evidence="3">
    <location>
        <begin position="43"/>
        <end position="241"/>
    </location>
</feature>
<evidence type="ECO:0000256" key="1">
    <source>
        <dbReference type="ARBA" id="ARBA00022729"/>
    </source>
</evidence>
<accession>J1K2L3</accession>
<evidence type="ECO:0000256" key="2">
    <source>
        <dbReference type="SAM" id="SignalP"/>
    </source>
</evidence>
<name>J1K2L3_9HYPH</name>
<organism evidence="4 5">
    <name type="scientific">Bartonella tamiae Th239</name>
    <dbReference type="NCBI Taxonomy" id="1094558"/>
    <lineage>
        <taxon>Bacteria</taxon>
        <taxon>Pseudomonadati</taxon>
        <taxon>Pseudomonadota</taxon>
        <taxon>Alphaproteobacteria</taxon>
        <taxon>Hyphomicrobiales</taxon>
        <taxon>Bartonellaceae</taxon>
        <taxon>Bartonella</taxon>
    </lineage>
</organism>
<proteinExistence type="predicted"/>
<dbReference type="Gene3D" id="2.40.160.20">
    <property type="match status" value="1"/>
</dbReference>
<dbReference type="HOGENOM" id="CLU_057473_0_0_5"/>
<dbReference type="AlphaFoldDB" id="J1K2L3"/>
<evidence type="ECO:0000313" key="4">
    <source>
        <dbReference type="EMBL" id="EJF91727.1"/>
    </source>
</evidence>
<dbReference type="OrthoDB" id="5643626at2"/>
<dbReference type="Pfam" id="PF13505">
    <property type="entry name" value="OMP_b-brl"/>
    <property type="match status" value="1"/>
</dbReference>
<dbReference type="eggNOG" id="COG3637">
    <property type="taxonomic scope" value="Bacteria"/>
</dbReference>
<dbReference type="EMBL" id="AIMB01000001">
    <property type="protein sequence ID" value="EJF91727.1"/>
    <property type="molecule type" value="Genomic_DNA"/>
</dbReference>
<gene>
    <name evidence="4" type="ORF">ME5_00106</name>
</gene>
<keyword evidence="1 2" id="KW-0732">Signal</keyword>
<protein>
    <recommendedName>
        <fullName evidence="3">Outer membrane protein beta-barrel domain-containing protein</fullName>
    </recommendedName>
</protein>
<evidence type="ECO:0000313" key="5">
    <source>
        <dbReference type="Proteomes" id="UP000008952"/>
    </source>
</evidence>
<reference evidence="4 5" key="1">
    <citation type="submission" date="2012-03" db="EMBL/GenBank/DDBJ databases">
        <title>The Genome Sequence of Bartonella tamiae Th239.</title>
        <authorList>
            <consortium name="The Broad Institute Genome Sequencing Platform"/>
            <consortium name="The Broad Institute Genome Sequencing Center for Infectious Disease"/>
            <person name="Feldgarden M."/>
            <person name="Kirby J."/>
            <person name="Kosoy M."/>
            <person name="Birtles R."/>
            <person name="Probert W.S."/>
            <person name="Chiaraviglio L."/>
            <person name="Young S.K."/>
            <person name="Zeng Q."/>
            <person name="Gargeya S."/>
            <person name="Fitzgerald M."/>
            <person name="Haas B."/>
            <person name="Abouelleil A."/>
            <person name="Alvarado L."/>
            <person name="Arachchi H.M."/>
            <person name="Berlin A."/>
            <person name="Chapman S.B."/>
            <person name="Gearin G."/>
            <person name="Goldberg J."/>
            <person name="Griggs A."/>
            <person name="Gujja S."/>
            <person name="Hansen M."/>
            <person name="Heiman D."/>
            <person name="Howarth C."/>
            <person name="Larimer J."/>
            <person name="Lui A."/>
            <person name="MacDonald P.J.P."/>
            <person name="McCowen C."/>
            <person name="Montmayeur A."/>
            <person name="Murphy C."/>
            <person name="Neiman D."/>
            <person name="Pearson M."/>
            <person name="Priest M."/>
            <person name="Roberts A."/>
            <person name="Saif S."/>
            <person name="Shea T."/>
            <person name="Sisk P."/>
            <person name="Stolte C."/>
            <person name="Sykes S."/>
            <person name="Wortman J."/>
            <person name="Nusbaum C."/>
            <person name="Birren B."/>
        </authorList>
    </citation>
    <scope>NUCLEOTIDE SEQUENCE [LARGE SCALE GENOMIC DNA]</scope>
    <source>
        <strain evidence="4 5">Th239</strain>
    </source>
</reference>
<dbReference type="STRING" id="1094558.ME5_00106"/>
<dbReference type="RefSeq" id="WP_008037415.1">
    <property type="nucleotide sequence ID" value="NZ_JH725147.1"/>
</dbReference>
<comment type="caution">
    <text evidence="4">The sequence shown here is derived from an EMBL/GenBank/DDBJ whole genome shotgun (WGS) entry which is preliminary data.</text>
</comment>
<sequence>MTIKRGLLAFFLTSMSCYTYASDIDLNNVPELKFTEQSGKFYTKAYIGGAFSSISRLSHLRQKDDFSPYFWKNRGDIKDTFLGGIGLGYALNDLLRLDATIDYRRKNKLRGRDVNGIDVRRYSGDVSSLVLMTNVYVDLLTISKMTPYLGAGLGAVSHHVSGFSVKTHDSLKTSQSHTKWDFAWALHAGVGIALNEKLILDVGYSYNDLGQAKTGEFGDFDTITLNHLTSHDVKIGFRYAF</sequence>
<dbReference type="InterPro" id="IPR011250">
    <property type="entry name" value="OMP/PagP_B-barrel"/>
</dbReference>
<dbReference type="PROSITE" id="PS51257">
    <property type="entry name" value="PROKAR_LIPOPROTEIN"/>
    <property type="match status" value="1"/>
</dbReference>
<feature type="chain" id="PRO_5003744720" description="Outer membrane protein beta-barrel domain-containing protein" evidence="2">
    <location>
        <begin position="22"/>
        <end position="241"/>
    </location>
</feature>
<dbReference type="InterPro" id="IPR027385">
    <property type="entry name" value="Beta-barrel_OMP"/>
</dbReference>
<keyword evidence="5" id="KW-1185">Reference proteome</keyword>
<dbReference type="PATRIC" id="fig|1094558.3.peg.113"/>
<feature type="signal peptide" evidence="2">
    <location>
        <begin position="1"/>
        <end position="21"/>
    </location>
</feature>
<dbReference type="SUPFAM" id="SSF56925">
    <property type="entry name" value="OMPA-like"/>
    <property type="match status" value="1"/>
</dbReference>
<evidence type="ECO:0000259" key="3">
    <source>
        <dbReference type="Pfam" id="PF13505"/>
    </source>
</evidence>